<accession>A0A066XKB8</accession>
<protein>
    <submittedName>
        <fullName evidence="5">Putative fungal hydrophobin</fullName>
    </submittedName>
</protein>
<dbReference type="PANTHER" id="PTHR42341:SF1">
    <property type="entry name" value="HYDROPHOBIN"/>
    <property type="match status" value="1"/>
</dbReference>
<sequence length="96" mass="9795">MQFSVALVALFAGAAIAVPTGSTTYDPCSGLYDSVQCCATDVLGLANLDCHVPTTLPTSPNHFQRVCAASGKRARCCVLPALGLGVLCQNPVGIQG</sequence>
<evidence type="ECO:0000256" key="1">
    <source>
        <dbReference type="ARBA" id="ARBA00004196"/>
    </source>
</evidence>
<evidence type="ECO:0000256" key="4">
    <source>
        <dbReference type="SAM" id="SignalP"/>
    </source>
</evidence>
<comment type="caution">
    <text evidence="5">The sequence shown here is derived from an EMBL/GenBank/DDBJ whole genome shotgun (WGS) entry which is preliminary data.</text>
</comment>
<dbReference type="eggNOG" id="ENOG502SUV9">
    <property type="taxonomic scope" value="Eukaryota"/>
</dbReference>
<comment type="similarity">
    <text evidence="2">Belongs to the cerato-ulmin hydrophobin family.</text>
</comment>
<keyword evidence="6" id="KW-1185">Reference proteome</keyword>
<feature type="signal peptide" evidence="4">
    <location>
        <begin position="1"/>
        <end position="17"/>
    </location>
</feature>
<dbReference type="AlphaFoldDB" id="A0A066XKB8"/>
<evidence type="ECO:0000256" key="3">
    <source>
        <dbReference type="ARBA" id="ARBA00023157"/>
    </source>
</evidence>
<dbReference type="PANTHER" id="PTHR42341">
    <property type="entry name" value="HYDROPHOBIN"/>
    <property type="match status" value="1"/>
</dbReference>
<feature type="chain" id="PRO_5001630318" evidence="4">
    <location>
        <begin position="18"/>
        <end position="96"/>
    </location>
</feature>
<dbReference type="InterPro" id="IPR010636">
    <property type="entry name" value="Class_II_hydrophobin"/>
</dbReference>
<organism evidence="5 6">
    <name type="scientific">Colletotrichum sublineola</name>
    <name type="common">Sorghum anthracnose fungus</name>
    <dbReference type="NCBI Taxonomy" id="1173701"/>
    <lineage>
        <taxon>Eukaryota</taxon>
        <taxon>Fungi</taxon>
        <taxon>Dikarya</taxon>
        <taxon>Ascomycota</taxon>
        <taxon>Pezizomycotina</taxon>
        <taxon>Sordariomycetes</taxon>
        <taxon>Hypocreomycetidae</taxon>
        <taxon>Glomerellales</taxon>
        <taxon>Glomerellaceae</taxon>
        <taxon>Colletotrichum</taxon>
        <taxon>Colletotrichum graminicola species complex</taxon>
    </lineage>
</organism>
<dbReference type="OMA" id="MCCILPI"/>
<comment type="subcellular location">
    <subcellularLocation>
        <location evidence="1">Cell envelope</location>
    </subcellularLocation>
</comment>
<dbReference type="EMBL" id="JMSE01000521">
    <property type="protein sequence ID" value="KDN69362.1"/>
    <property type="molecule type" value="Genomic_DNA"/>
</dbReference>
<dbReference type="GO" id="GO:0005576">
    <property type="term" value="C:extracellular region"/>
    <property type="evidence" value="ECO:0007669"/>
    <property type="project" value="InterPro"/>
</dbReference>
<dbReference type="Gene3D" id="3.20.120.10">
    <property type="entry name" value="Hydrophobin"/>
    <property type="match status" value="1"/>
</dbReference>
<dbReference type="InterPro" id="IPR036686">
    <property type="entry name" value="Class_II_Hydrophobin_sf"/>
</dbReference>
<evidence type="ECO:0000256" key="2">
    <source>
        <dbReference type="ARBA" id="ARBA00009576"/>
    </source>
</evidence>
<keyword evidence="4" id="KW-0732">Signal</keyword>
<keyword evidence="3" id="KW-1015">Disulfide bond</keyword>
<dbReference type="HOGENOM" id="CLU_141181_2_2_1"/>
<evidence type="ECO:0000313" key="6">
    <source>
        <dbReference type="Proteomes" id="UP000027238"/>
    </source>
</evidence>
<gene>
    <name evidence="5" type="ORF">CSUB01_09773</name>
</gene>
<proteinExistence type="inferred from homology"/>
<reference evidence="6" key="1">
    <citation type="journal article" date="2014" name="Genome Announc.">
        <title>Draft genome sequence of Colletotrichum sublineola, a destructive pathogen of cultivated sorghum.</title>
        <authorList>
            <person name="Baroncelli R."/>
            <person name="Sanz-Martin J.M."/>
            <person name="Rech G.E."/>
            <person name="Sukno S.A."/>
            <person name="Thon M.R."/>
        </authorList>
    </citation>
    <scope>NUCLEOTIDE SEQUENCE [LARGE SCALE GENOMIC DNA]</scope>
    <source>
        <strain evidence="6">TX430BB</strain>
    </source>
</reference>
<dbReference type="CDD" id="cd23508">
    <property type="entry name" value="hydrophobin_II"/>
    <property type="match status" value="1"/>
</dbReference>
<dbReference type="Pfam" id="PF06766">
    <property type="entry name" value="Hydrophobin_2"/>
    <property type="match status" value="1"/>
</dbReference>
<dbReference type="SUPFAM" id="SSF101751">
    <property type="entry name" value="Hydrophobin II, HfbII"/>
    <property type="match status" value="1"/>
</dbReference>
<dbReference type="Proteomes" id="UP000027238">
    <property type="component" value="Unassembled WGS sequence"/>
</dbReference>
<dbReference type="STRING" id="1173701.A0A066XKB8"/>
<dbReference type="OrthoDB" id="4500971at2759"/>
<evidence type="ECO:0000313" key="5">
    <source>
        <dbReference type="EMBL" id="KDN69362.1"/>
    </source>
</evidence>
<name>A0A066XKB8_COLSU</name>